<dbReference type="PANTHER" id="PTHR37326">
    <property type="entry name" value="BLL3975 PROTEIN"/>
    <property type="match status" value="1"/>
</dbReference>
<dbReference type="Gene3D" id="3.40.630.10">
    <property type="entry name" value="Zn peptidases"/>
    <property type="match status" value="1"/>
</dbReference>
<dbReference type="PIRSF" id="PIRSF039012">
    <property type="entry name" value="ASP"/>
    <property type="match status" value="1"/>
</dbReference>
<evidence type="ECO:0000313" key="7">
    <source>
        <dbReference type="Proteomes" id="UP000648908"/>
    </source>
</evidence>
<organism evidence="6 7">
    <name type="scientific">Szabonella alba</name>
    <dbReference type="NCBI Taxonomy" id="2804194"/>
    <lineage>
        <taxon>Bacteria</taxon>
        <taxon>Pseudomonadati</taxon>
        <taxon>Pseudomonadota</taxon>
        <taxon>Alphaproteobacteria</taxon>
        <taxon>Rhodobacterales</taxon>
        <taxon>Paracoccaceae</taxon>
        <taxon>Szabonella</taxon>
    </lineage>
</organism>
<protein>
    <submittedName>
        <fullName evidence="6">Succinylglutamate desuccinylase/aspartoacylase family protein</fullName>
    </submittedName>
</protein>
<dbReference type="AlphaFoldDB" id="A0A8K0V9N5"/>
<evidence type="ECO:0000313" key="6">
    <source>
        <dbReference type="EMBL" id="MBL4917903.1"/>
    </source>
</evidence>
<proteinExistence type="predicted"/>
<keyword evidence="4" id="KW-0862">Zinc</keyword>
<gene>
    <name evidence="6" type="ORF">JL811_11795</name>
</gene>
<dbReference type="Pfam" id="PF24827">
    <property type="entry name" value="AstE_AspA_cat"/>
    <property type="match status" value="1"/>
</dbReference>
<comment type="cofactor">
    <cofactor evidence="1">
        <name>Zn(2+)</name>
        <dbReference type="ChEBI" id="CHEBI:29105"/>
    </cofactor>
</comment>
<accession>A0A8K0V9N5</accession>
<name>A0A8K0V9N5_9RHOB</name>
<dbReference type="EMBL" id="JAESVN010000004">
    <property type="protein sequence ID" value="MBL4917903.1"/>
    <property type="molecule type" value="Genomic_DNA"/>
</dbReference>
<evidence type="ECO:0000259" key="5">
    <source>
        <dbReference type="Pfam" id="PF24827"/>
    </source>
</evidence>
<evidence type="ECO:0000256" key="3">
    <source>
        <dbReference type="ARBA" id="ARBA00022801"/>
    </source>
</evidence>
<dbReference type="GO" id="GO:0016788">
    <property type="term" value="F:hydrolase activity, acting on ester bonds"/>
    <property type="evidence" value="ECO:0007669"/>
    <property type="project" value="InterPro"/>
</dbReference>
<sequence>MLDGFNPDAPGKTILDLTAITPGIDGLQEDVICTINNGEGPRVILCGGIHGDEYEAQIVLRQLVNEIQPQDVRGRLIIIPTINPSASQRGQRISPEDGQNMNRTFPGKAEGSVTERMSAFLHDVVFPQADLLVDVHAGGGDYNVVPMVFGFTSDKCSIDNAALEGILDSWGYPYIEYVEGIASTSAGASPLAGVASVEIEGGGGGAVRTEEVAIMRDGILRGLKAYGVLTKGAESPGNSTAIRVDVRKDNNHMAEGDGIVEHRVPLGAEVATGDLLAVIHPAHGRTGTPVEIRAKGPGIVLRQRARFFIRKGELICNTGTLRA</sequence>
<dbReference type="InterPro" id="IPR043795">
    <property type="entry name" value="N-alpha-Ac-DABA-like"/>
</dbReference>
<keyword evidence="2" id="KW-0479">Metal-binding</keyword>
<dbReference type="Proteomes" id="UP000648908">
    <property type="component" value="Unassembled WGS sequence"/>
</dbReference>
<dbReference type="SUPFAM" id="SSF53187">
    <property type="entry name" value="Zn-dependent exopeptidases"/>
    <property type="match status" value="1"/>
</dbReference>
<dbReference type="PANTHER" id="PTHR37326:SF1">
    <property type="entry name" value="BLL3975 PROTEIN"/>
    <property type="match status" value="1"/>
</dbReference>
<keyword evidence="7" id="KW-1185">Reference proteome</keyword>
<dbReference type="RefSeq" id="WP_202688814.1">
    <property type="nucleotide sequence ID" value="NZ_JAESVN010000004.1"/>
</dbReference>
<comment type="caution">
    <text evidence="6">The sequence shown here is derived from an EMBL/GenBank/DDBJ whole genome shotgun (WGS) entry which is preliminary data.</text>
</comment>
<evidence type="ECO:0000256" key="4">
    <source>
        <dbReference type="ARBA" id="ARBA00022833"/>
    </source>
</evidence>
<evidence type="ECO:0000256" key="2">
    <source>
        <dbReference type="ARBA" id="ARBA00022723"/>
    </source>
</evidence>
<feature type="domain" description="Succinylglutamate desuccinylase/Aspartoacylase catalytic" evidence="5">
    <location>
        <begin position="40"/>
        <end position="224"/>
    </location>
</feature>
<evidence type="ECO:0000256" key="1">
    <source>
        <dbReference type="ARBA" id="ARBA00001947"/>
    </source>
</evidence>
<dbReference type="InterPro" id="IPR055438">
    <property type="entry name" value="AstE_AspA_cat"/>
</dbReference>
<dbReference type="InterPro" id="IPR053138">
    <property type="entry name" value="N-alpha-Ac-DABA_deacetylase"/>
</dbReference>
<reference evidence="6" key="1">
    <citation type="submission" date="2021-01" db="EMBL/GenBank/DDBJ databases">
        <title>Tabrizicola alba sp. nov. a motile alkaliphilic bacterium isolated from a soda lake.</title>
        <authorList>
            <person name="Szuroczki S."/>
            <person name="Abbaszade G."/>
            <person name="Schumann P."/>
            <person name="Toth E."/>
        </authorList>
    </citation>
    <scope>NUCLEOTIDE SEQUENCE</scope>
    <source>
        <strain evidence="6">DMG-N-6</strain>
    </source>
</reference>
<dbReference type="GO" id="GO:0046872">
    <property type="term" value="F:metal ion binding"/>
    <property type="evidence" value="ECO:0007669"/>
    <property type="project" value="UniProtKB-KW"/>
</dbReference>
<dbReference type="GO" id="GO:0016811">
    <property type="term" value="F:hydrolase activity, acting on carbon-nitrogen (but not peptide) bonds, in linear amides"/>
    <property type="evidence" value="ECO:0007669"/>
    <property type="project" value="InterPro"/>
</dbReference>
<keyword evidence="3" id="KW-0378">Hydrolase</keyword>